<dbReference type="InterPro" id="IPR026442">
    <property type="entry name" value="IPTL_CTERM"/>
</dbReference>
<feature type="domain" description="IPTL-CTERM protein sorting" evidence="3">
    <location>
        <begin position="197"/>
        <end position="224"/>
    </location>
</feature>
<protein>
    <submittedName>
        <fullName evidence="4">Putative secreted protein (IPTL-CTERM system target)</fullName>
    </submittedName>
</protein>
<evidence type="ECO:0000256" key="1">
    <source>
        <dbReference type="SAM" id="Phobius"/>
    </source>
</evidence>
<dbReference type="RefSeq" id="WP_146870179.1">
    <property type="nucleotide sequence ID" value="NZ_VJWE01000011.1"/>
</dbReference>
<keyword evidence="1" id="KW-0472">Membrane</keyword>
<dbReference type="NCBIfam" id="TIGR04174">
    <property type="entry name" value="IPTL_CTERM"/>
    <property type="match status" value="1"/>
</dbReference>
<organism evidence="4 5">
    <name type="scientific">Acidovorax delafieldii</name>
    <name type="common">Pseudomonas delafieldii</name>
    <dbReference type="NCBI Taxonomy" id="47920"/>
    <lineage>
        <taxon>Bacteria</taxon>
        <taxon>Pseudomonadati</taxon>
        <taxon>Pseudomonadota</taxon>
        <taxon>Betaproteobacteria</taxon>
        <taxon>Burkholderiales</taxon>
        <taxon>Comamonadaceae</taxon>
        <taxon>Acidovorax</taxon>
    </lineage>
</organism>
<name>A0A561XT55_ACIDE</name>
<dbReference type="Proteomes" id="UP000321485">
    <property type="component" value="Unassembled WGS sequence"/>
</dbReference>
<accession>A0A561XT55</accession>
<gene>
    <name evidence="4" type="ORF">ATF69_1166</name>
</gene>
<dbReference type="EMBL" id="VJWE01000011">
    <property type="protein sequence ID" value="TWG39298.1"/>
    <property type="molecule type" value="Genomic_DNA"/>
</dbReference>
<feature type="chain" id="PRO_5021891868" evidence="2">
    <location>
        <begin position="26"/>
        <end position="231"/>
    </location>
</feature>
<dbReference type="GeneID" id="51110237"/>
<feature type="transmembrane region" description="Helical" evidence="1">
    <location>
        <begin position="204"/>
        <end position="221"/>
    </location>
</feature>
<proteinExistence type="predicted"/>
<evidence type="ECO:0000259" key="3">
    <source>
        <dbReference type="Pfam" id="PF18203"/>
    </source>
</evidence>
<sequence>MKKYLVFLAAALVQAGAWSATYTYAGVPYTAAAITNYSSCTAGACGNFTAAMAQSGSFTTAAPLPANLNNADIASLITSFSFSDGLIQYNSADPDTTLVGAQASTNASGDVLAIELSFQHWADNSPHVLGSRMGVMILRLLARKNSQCQGVVFQSPSGRDVCQHVDFDAASSRVTLSAPGTPGAWTVTGLGPVAAKAVPALGDWAVLCLACALAGMGWWTTQRRRFIHRSG</sequence>
<keyword evidence="1" id="KW-1133">Transmembrane helix</keyword>
<reference evidence="4 5" key="1">
    <citation type="journal article" date="2015" name="Stand. Genomic Sci.">
        <title>Genomic Encyclopedia of Bacterial and Archaeal Type Strains, Phase III: the genomes of soil and plant-associated and newly described type strains.</title>
        <authorList>
            <person name="Whitman W.B."/>
            <person name="Woyke T."/>
            <person name="Klenk H.P."/>
            <person name="Zhou Y."/>
            <person name="Lilburn T.G."/>
            <person name="Beck B.J."/>
            <person name="De Vos P."/>
            <person name="Vandamme P."/>
            <person name="Eisen J.A."/>
            <person name="Garrity G."/>
            <person name="Hugenholtz P."/>
            <person name="Kyrpides N.C."/>
        </authorList>
    </citation>
    <scope>NUCLEOTIDE SEQUENCE [LARGE SCALE GENOMIC DNA]</scope>
    <source>
        <strain evidence="4 5">DSM 64</strain>
    </source>
</reference>
<evidence type="ECO:0000313" key="5">
    <source>
        <dbReference type="Proteomes" id="UP000321485"/>
    </source>
</evidence>
<evidence type="ECO:0000256" key="2">
    <source>
        <dbReference type="SAM" id="SignalP"/>
    </source>
</evidence>
<evidence type="ECO:0000313" key="4">
    <source>
        <dbReference type="EMBL" id="TWG39298.1"/>
    </source>
</evidence>
<dbReference type="Pfam" id="PF18203">
    <property type="entry name" value="IPTL-CTERM"/>
    <property type="match status" value="1"/>
</dbReference>
<keyword evidence="1" id="KW-0812">Transmembrane</keyword>
<keyword evidence="2" id="KW-0732">Signal</keyword>
<comment type="caution">
    <text evidence="4">The sequence shown here is derived from an EMBL/GenBank/DDBJ whole genome shotgun (WGS) entry which is preliminary data.</text>
</comment>
<dbReference type="AlphaFoldDB" id="A0A561XT55"/>
<feature type="signal peptide" evidence="2">
    <location>
        <begin position="1"/>
        <end position="25"/>
    </location>
</feature>